<keyword evidence="3" id="KW-1185">Reference proteome</keyword>
<feature type="domain" description="YdhG-like" evidence="1">
    <location>
        <begin position="23"/>
        <end position="116"/>
    </location>
</feature>
<evidence type="ECO:0000313" key="2">
    <source>
        <dbReference type="EMBL" id="UXI70223.1"/>
    </source>
</evidence>
<dbReference type="Gene3D" id="3.90.1150.200">
    <property type="match status" value="1"/>
</dbReference>
<proteinExistence type="predicted"/>
<protein>
    <submittedName>
        <fullName evidence="2">DUF1801 domain-containing protein</fullName>
    </submittedName>
</protein>
<accession>A0ABY6BJP0</accession>
<dbReference type="InterPro" id="IPR014922">
    <property type="entry name" value="YdhG-like"/>
</dbReference>
<dbReference type="Proteomes" id="UP001064632">
    <property type="component" value="Chromosome"/>
</dbReference>
<dbReference type="RefSeq" id="WP_261697174.1">
    <property type="nucleotide sequence ID" value="NZ_CP104694.1"/>
</dbReference>
<gene>
    <name evidence="2" type="ORF">N4264_11490</name>
</gene>
<evidence type="ECO:0000313" key="3">
    <source>
        <dbReference type="Proteomes" id="UP001064632"/>
    </source>
</evidence>
<organism evidence="2 3">
    <name type="scientific">Tahibacter amnicola</name>
    <dbReference type="NCBI Taxonomy" id="2976241"/>
    <lineage>
        <taxon>Bacteria</taxon>
        <taxon>Pseudomonadati</taxon>
        <taxon>Pseudomonadota</taxon>
        <taxon>Gammaproteobacteria</taxon>
        <taxon>Lysobacterales</taxon>
        <taxon>Rhodanobacteraceae</taxon>
        <taxon>Tahibacter</taxon>
    </lineage>
</organism>
<reference evidence="2" key="1">
    <citation type="submission" date="2022-09" db="EMBL/GenBank/DDBJ databases">
        <title>Tahibacter sp. nov., isolated from a fresh water.</title>
        <authorList>
            <person name="Baek J.H."/>
            <person name="Lee J.K."/>
            <person name="Kim J.M."/>
            <person name="Jeon C.O."/>
        </authorList>
    </citation>
    <scope>NUCLEOTIDE SEQUENCE</scope>
    <source>
        <strain evidence="2">W38</strain>
    </source>
</reference>
<evidence type="ECO:0000259" key="1">
    <source>
        <dbReference type="Pfam" id="PF08818"/>
    </source>
</evidence>
<dbReference type="Pfam" id="PF08818">
    <property type="entry name" value="DUF1801"/>
    <property type="match status" value="1"/>
</dbReference>
<dbReference type="EMBL" id="CP104694">
    <property type="protein sequence ID" value="UXI70223.1"/>
    <property type="molecule type" value="Genomic_DNA"/>
</dbReference>
<name>A0ABY6BJP0_9GAMM</name>
<dbReference type="SUPFAM" id="SSF159888">
    <property type="entry name" value="YdhG-like"/>
    <property type="match status" value="1"/>
</dbReference>
<sequence>MAMKKSVPAADPDAYIAALSGWRRDCAEGLRTAVQKAAPLQEVIKWGHLVYFSNGPVLLIRVEENRVLFGFWRGKRLRAIEPRLKPGGKYELATFELVEGTPWKPAVVSRLVREAVALNASAGDPTKSAPA</sequence>